<evidence type="ECO:0000313" key="3">
    <source>
        <dbReference type="Proteomes" id="UP000217790"/>
    </source>
</evidence>
<reference evidence="3" key="1">
    <citation type="journal article" date="2017" name="Nat. Ecol. Evol.">
        <title>Genome expansion and lineage-specific genetic innovations in the forest pathogenic fungi Armillaria.</title>
        <authorList>
            <person name="Sipos G."/>
            <person name="Prasanna A.N."/>
            <person name="Walter M.C."/>
            <person name="O'Connor E."/>
            <person name="Balint B."/>
            <person name="Krizsan K."/>
            <person name="Kiss B."/>
            <person name="Hess J."/>
            <person name="Varga T."/>
            <person name="Slot J."/>
            <person name="Riley R."/>
            <person name="Boka B."/>
            <person name="Rigling D."/>
            <person name="Barry K."/>
            <person name="Lee J."/>
            <person name="Mihaltcheva S."/>
            <person name="LaButti K."/>
            <person name="Lipzen A."/>
            <person name="Waldron R."/>
            <person name="Moloney N.M."/>
            <person name="Sperisen C."/>
            <person name="Kredics L."/>
            <person name="Vagvoelgyi C."/>
            <person name="Patrignani A."/>
            <person name="Fitzpatrick D."/>
            <person name="Nagy I."/>
            <person name="Doyle S."/>
            <person name="Anderson J.B."/>
            <person name="Grigoriev I.V."/>
            <person name="Gueldener U."/>
            <person name="Muensterkoetter M."/>
            <person name="Nagy L.G."/>
        </authorList>
    </citation>
    <scope>NUCLEOTIDE SEQUENCE [LARGE SCALE GENOMIC DNA]</scope>
    <source>
        <strain evidence="3">Ar21-2</strain>
    </source>
</reference>
<feature type="coiled-coil region" evidence="1">
    <location>
        <begin position="74"/>
        <end position="108"/>
    </location>
</feature>
<keyword evidence="3" id="KW-1185">Reference proteome</keyword>
<dbReference type="EMBL" id="KZ293661">
    <property type="protein sequence ID" value="PBK91740.1"/>
    <property type="molecule type" value="Genomic_DNA"/>
</dbReference>
<dbReference type="OrthoDB" id="3365698at2759"/>
<dbReference type="InParanoid" id="A0A2H3DC97"/>
<accession>A0A2H3DC97</accession>
<keyword evidence="1" id="KW-0175">Coiled coil</keyword>
<sequence length="150" mass="16743">MVLFHTGSPRMCLGCDCPNYYTPFTILCDEQTDTGPTFDSLLRSNDPPSPSEECQLRDSISMGEARVAAIDDHVAALQQALASIGAELEDLDGEREKVLAHIAEYKRLLSPVRRLPHEIDPFQNFLQYNHLSHAAIPTPKRETLVGFSPY</sequence>
<evidence type="ECO:0000256" key="1">
    <source>
        <dbReference type="SAM" id="Coils"/>
    </source>
</evidence>
<dbReference type="Proteomes" id="UP000217790">
    <property type="component" value="Unassembled WGS sequence"/>
</dbReference>
<name>A0A2H3DC97_ARMGA</name>
<dbReference type="OMA" id="PKRETLV"/>
<protein>
    <submittedName>
        <fullName evidence="2">Uncharacterized protein</fullName>
    </submittedName>
</protein>
<gene>
    <name evidence="2" type="ORF">ARMGADRAFT_1081899</name>
</gene>
<proteinExistence type="predicted"/>
<dbReference type="AlphaFoldDB" id="A0A2H3DC97"/>
<organism evidence="2 3">
    <name type="scientific">Armillaria gallica</name>
    <name type="common">Bulbous honey fungus</name>
    <name type="synonym">Armillaria bulbosa</name>
    <dbReference type="NCBI Taxonomy" id="47427"/>
    <lineage>
        <taxon>Eukaryota</taxon>
        <taxon>Fungi</taxon>
        <taxon>Dikarya</taxon>
        <taxon>Basidiomycota</taxon>
        <taxon>Agaricomycotina</taxon>
        <taxon>Agaricomycetes</taxon>
        <taxon>Agaricomycetidae</taxon>
        <taxon>Agaricales</taxon>
        <taxon>Marasmiineae</taxon>
        <taxon>Physalacriaceae</taxon>
        <taxon>Armillaria</taxon>
    </lineage>
</organism>
<evidence type="ECO:0000313" key="2">
    <source>
        <dbReference type="EMBL" id="PBK91740.1"/>
    </source>
</evidence>